<evidence type="ECO:0000313" key="2">
    <source>
        <dbReference type="Proteomes" id="UP000041356"/>
    </source>
</evidence>
<dbReference type="RefSeq" id="WP_046050851.1">
    <property type="nucleotide sequence ID" value="NZ_CPZF01000004.1"/>
</dbReference>
<reference evidence="1 2" key="1">
    <citation type="submission" date="2015-03" db="EMBL/GenBank/DDBJ databases">
        <authorList>
            <consortium name="Pathogen Informatics"/>
            <person name="Murphy D."/>
        </authorList>
    </citation>
    <scope>NUCLEOTIDE SEQUENCE [LARGE SCALE GENOMIC DNA]</scope>
    <source>
        <strain evidence="1 2">IP27818</strain>
    </source>
</reference>
<accession>A0A9P1PUW5</accession>
<name>A0A9P1PUW5_YEREN</name>
<gene>
    <name evidence="1" type="ORF">ERS137939_01809</name>
</gene>
<dbReference type="EMBL" id="CPZF01000004">
    <property type="protein sequence ID" value="CNF56710.1"/>
    <property type="molecule type" value="Genomic_DNA"/>
</dbReference>
<organism evidence="1 2">
    <name type="scientific">Yersinia enterocolitica</name>
    <dbReference type="NCBI Taxonomy" id="630"/>
    <lineage>
        <taxon>Bacteria</taxon>
        <taxon>Pseudomonadati</taxon>
        <taxon>Pseudomonadota</taxon>
        <taxon>Gammaproteobacteria</taxon>
        <taxon>Enterobacterales</taxon>
        <taxon>Yersiniaceae</taxon>
        <taxon>Yersinia</taxon>
    </lineage>
</organism>
<sequence length="83" mass="9522">MKFKFELNQLVEPRISDEWGEVRGRAEFVASENQYFIFYKAADGRALSAWFNESELEAIEDDRHPGCPVYAPIDPPKGALVEE</sequence>
<protein>
    <submittedName>
        <fullName evidence="1">Uncharacterized protein</fullName>
    </submittedName>
</protein>
<dbReference type="AlphaFoldDB" id="A0A9P1PUW5"/>
<evidence type="ECO:0000313" key="1">
    <source>
        <dbReference type="EMBL" id="CNF56710.1"/>
    </source>
</evidence>
<dbReference type="Proteomes" id="UP000041356">
    <property type="component" value="Unassembled WGS sequence"/>
</dbReference>
<comment type="caution">
    <text evidence="1">The sequence shown here is derived from an EMBL/GenBank/DDBJ whole genome shotgun (WGS) entry which is preliminary data.</text>
</comment>
<proteinExistence type="predicted"/>